<feature type="domain" description="RES" evidence="1">
    <location>
        <begin position="38"/>
        <end position="187"/>
    </location>
</feature>
<comment type="caution">
    <text evidence="2">The sequence shown here is derived from an EMBL/GenBank/DDBJ whole genome shotgun (WGS) entry which is preliminary data.</text>
</comment>
<proteinExistence type="predicted"/>
<reference evidence="2 3" key="1">
    <citation type="submission" date="2018-10" db="EMBL/GenBank/DDBJ databases">
        <title>Genomic Encyclopedia of Archaeal and Bacterial Type Strains, Phase II (KMG-II): from individual species to whole genera.</title>
        <authorList>
            <person name="Goeker M."/>
        </authorList>
    </citation>
    <scope>NUCLEOTIDE SEQUENCE [LARGE SCALE GENOMIC DNA]</scope>
    <source>
        <strain evidence="2 3">DSM 43383</strain>
    </source>
</reference>
<protein>
    <submittedName>
        <fullName evidence="2">RES domain-containing protein</fullName>
    </submittedName>
</protein>
<dbReference type="EMBL" id="RBWU01000002">
    <property type="protein sequence ID" value="RKS77160.1"/>
    <property type="molecule type" value="Genomic_DNA"/>
</dbReference>
<evidence type="ECO:0000259" key="1">
    <source>
        <dbReference type="SMART" id="SM00953"/>
    </source>
</evidence>
<evidence type="ECO:0000313" key="3">
    <source>
        <dbReference type="Proteomes" id="UP000274601"/>
    </source>
</evidence>
<dbReference type="Pfam" id="PF08808">
    <property type="entry name" value="RES"/>
    <property type="match status" value="1"/>
</dbReference>
<accession>A0A495QUI2</accession>
<dbReference type="SMART" id="SM00953">
    <property type="entry name" value="RES"/>
    <property type="match status" value="1"/>
</dbReference>
<dbReference type="InterPro" id="IPR014914">
    <property type="entry name" value="RES_dom"/>
</dbReference>
<name>A0A495QUI2_9ACTN</name>
<dbReference type="Proteomes" id="UP000274601">
    <property type="component" value="Unassembled WGS sequence"/>
</dbReference>
<dbReference type="AlphaFoldDB" id="A0A495QUI2"/>
<dbReference type="RefSeq" id="WP_121434385.1">
    <property type="nucleotide sequence ID" value="NZ_RBWU01000002.1"/>
</dbReference>
<keyword evidence="3" id="KW-1185">Reference proteome</keyword>
<dbReference type="OrthoDB" id="4258344at2"/>
<evidence type="ECO:0000313" key="2">
    <source>
        <dbReference type="EMBL" id="RKS77160.1"/>
    </source>
</evidence>
<sequence>MDVVAPPENYVGTANFHELKKGAVLYRLHSATRPATKFNTKPARSPFEGGRFDATPDDLYSYLYAGTSRTTVLAERLLRSVRFDSNGRRLLQRRMVAGRALSRVEVIADLTLLALVKTSDLAAVAQTSALVQSTDYARTRYCGHWLRERFPAAQGFIWQSNRDVPHSTLVLFDDRGDTANALACSPDGPFPLDTPKGIEEINRLLGPYNAYIELP</sequence>
<gene>
    <name evidence="2" type="ORF">BZB76_2535</name>
</gene>
<organism evidence="2 3">
    <name type="scientific">Actinomadura pelletieri DSM 43383</name>
    <dbReference type="NCBI Taxonomy" id="1120940"/>
    <lineage>
        <taxon>Bacteria</taxon>
        <taxon>Bacillati</taxon>
        <taxon>Actinomycetota</taxon>
        <taxon>Actinomycetes</taxon>
        <taxon>Streptosporangiales</taxon>
        <taxon>Thermomonosporaceae</taxon>
        <taxon>Actinomadura</taxon>
    </lineage>
</organism>